<dbReference type="FunFam" id="4.10.1000.10:FF:000008">
    <property type="entry name" value="zinc finger CCCH domain-containing protein 3"/>
    <property type="match status" value="1"/>
</dbReference>
<organism evidence="13 14">
    <name type="scientific">Ictalurus punctatus</name>
    <name type="common">Channel catfish</name>
    <name type="synonym">Silurus punctatus</name>
    <dbReference type="NCBI Taxonomy" id="7998"/>
    <lineage>
        <taxon>Eukaryota</taxon>
        <taxon>Metazoa</taxon>
        <taxon>Chordata</taxon>
        <taxon>Craniata</taxon>
        <taxon>Vertebrata</taxon>
        <taxon>Euteleostomi</taxon>
        <taxon>Actinopterygii</taxon>
        <taxon>Neopterygii</taxon>
        <taxon>Teleostei</taxon>
        <taxon>Ostariophysi</taxon>
        <taxon>Siluriformes</taxon>
        <taxon>Ictaluridae</taxon>
        <taxon>Ictalurus</taxon>
    </lineage>
</organism>
<feature type="compositionally biased region" description="Polar residues" evidence="11">
    <location>
        <begin position="328"/>
        <end position="345"/>
    </location>
</feature>
<keyword evidence="2" id="KW-0677">Repeat</keyword>
<feature type="region of interest" description="Disordered" evidence="11">
    <location>
        <begin position="633"/>
        <end position="653"/>
    </location>
</feature>
<evidence type="ECO:0000313" key="13">
    <source>
        <dbReference type="Proteomes" id="UP000221080"/>
    </source>
</evidence>
<sequence length="910" mass="99449">MAEREALEREIEKLQNLIKDHKRVHGDAPSSSVQSQWFCTKSGLGTGRGHNTSYIPSYSHQPQPYAPHSSSQWKKKYSLNNKTTRAPGGRPSQISEANLNKTRQVKGVAPDACSLSGVSKVLHEGTSKASTVPSCSVMGKESSLGSNKVPDDGEDKSVLEPTSTNIESITDLAGLCSLKCGQQSGLDGKMRQNTTSNIKCSATLFVPSSEESSAFNKKQTAPPQVKSYFTSTVSSNTTVIMANKDAPSSSMPTSKVRLKADLAPKIPAALSPHKKSRFTWVKSQGTETSQTKLEIHQFSPISLSASTASPGMAKQTPTSSKKLHRKLSFSSSTPRTSKYSWVSSSCSPTTAAKTALAKLPHKLFSPKALKVPGKMAKEGLESKKLITTGVVSKRAKISGAASTSHAGHGSRYSWKAVAATSSSVVRGSTPRSSRKSSVYRWTAQKDEKDSASPVSRVQHSPSAALSSSGFKLRSRTKIIRRFSNSPTSERRPSVGVVTIRSRYSLRRRAHSPVKTPSGVRRGQSRGLVSLGRHKLRRLSPSSSITTPWSSRTGPFSLPVRNSASHRVIKTHYKIDTRRTHLQHHNSTLYYRVKKIQSARFLLQSRLRATPDRQWRGRGMRWIGGELYRVSANKLSRTHPSTPSNRSGKLFSPQDVSFGSSSTYRTSNTRHVASRAVQKSLAIIRQARQKKQQAKQYCMYFNRFGKCNRGSACPYIHDPDKVAVCTRFLRGTCKQTDGTCPFSHKVSKEKMPVCSYFLKGICNNSSCPYSHVYVSRKAAVCQDFIRGYCPQGEKCKKKHTLVCPDFSRTGVCPQGTKCKLQHRQRVKRAGSSLSSGSAKRARSRESTKSPRPEPESTPAEDGTPKTCLAKLPSFISLSSSPETPEGGVSPSCPPGAGPEGTGKKLHIKPRF</sequence>
<proteinExistence type="predicted"/>
<reference evidence="14" key="2">
    <citation type="submission" date="2025-08" db="UniProtKB">
        <authorList>
            <consortium name="RefSeq"/>
        </authorList>
    </citation>
    <scope>IDENTIFICATION</scope>
    <source>
        <tissue evidence="14">Blood</tissue>
    </source>
</reference>
<dbReference type="SMART" id="SM00356">
    <property type="entry name" value="ZnF_C3H1"/>
    <property type="match status" value="5"/>
</dbReference>
<dbReference type="RefSeq" id="XP_017335484.1">
    <property type="nucleotide sequence ID" value="XM_017479995.3"/>
</dbReference>
<dbReference type="Proteomes" id="UP000221080">
    <property type="component" value="Chromosome 11"/>
</dbReference>
<feature type="compositionally biased region" description="Polar residues" evidence="11">
    <location>
        <begin position="633"/>
        <end position="646"/>
    </location>
</feature>
<dbReference type="PANTHER" id="PTHR46156:SF1">
    <property type="entry name" value="ZINC FINGER CCCH DOMAIN-CONTAINING PROTEIN 3"/>
    <property type="match status" value="1"/>
</dbReference>
<feature type="compositionally biased region" description="Polar residues" evidence="11">
    <location>
        <begin position="304"/>
        <end position="320"/>
    </location>
</feature>
<dbReference type="GeneID" id="108271976"/>
<dbReference type="PANTHER" id="PTHR46156">
    <property type="entry name" value="CCCH ZINGC FINGER"/>
    <property type="match status" value="1"/>
</dbReference>
<protein>
    <recommendedName>
        <fullName evidence="8">Zinc finger CCCH domain-containing protein 3</fullName>
    </recommendedName>
    <alternativeName>
        <fullName evidence="9">Smad-interacting CPSF-like factor</fullName>
    </alternativeName>
</protein>
<feature type="domain" description="C3H1-type" evidence="12">
    <location>
        <begin position="774"/>
        <end position="801"/>
    </location>
</feature>
<keyword evidence="13" id="KW-1185">Reference proteome</keyword>
<evidence type="ECO:0000256" key="5">
    <source>
        <dbReference type="ARBA" id="ARBA00023125"/>
    </source>
</evidence>
<evidence type="ECO:0000256" key="11">
    <source>
        <dbReference type="SAM" id="MobiDB-lite"/>
    </source>
</evidence>
<feature type="compositionally biased region" description="Polar residues" evidence="11">
    <location>
        <begin position="49"/>
        <end position="84"/>
    </location>
</feature>
<comment type="subunit">
    <text evidence="7">Interacts with SMAD1, SMAD3, SMAD4, CPSF2 and CPSF3.</text>
</comment>
<dbReference type="KEGG" id="ipu:108271976"/>
<keyword evidence="5" id="KW-0238">DNA-binding</keyword>
<feature type="region of interest" description="Disordered" evidence="11">
    <location>
        <begin position="423"/>
        <end position="469"/>
    </location>
</feature>
<dbReference type="PROSITE" id="PS50103">
    <property type="entry name" value="ZF_C3H1"/>
    <property type="match status" value="4"/>
</dbReference>
<dbReference type="Pfam" id="PF00642">
    <property type="entry name" value="zf-CCCH"/>
    <property type="match status" value="1"/>
</dbReference>
<dbReference type="OrthoDB" id="3247158at2759"/>
<dbReference type="GO" id="GO:0003677">
    <property type="term" value="F:DNA binding"/>
    <property type="evidence" value="ECO:0007669"/>
    <property type="project" value="UniProtKB-KW"/>
</dbReference>
<evidence type="ECO:0000259" key="12">
    <source>
        <dbReference type="PROSITE" id="PS50103"/>
    </source>
</evidence>
<dbReference type="Gene3D" id="4.10.1000.10">
    <property type="entry name" value="Zinc finger, CCCH-type"/>
    <property type="match status" value="2"/>
</dbReference>
<feature type="region of interest" description="Disordered" evidence="11">
    <location>
        <begin position="49"/>
        <end position="101"/>
    </location>
</feature>
<dbReference type="STRING" id="7998.ENSIPUP00000009390"/>
<dbReference type="AlphaFoldDB" id="A0A2D0RYB3"/>
<dbReference type="GO" id="GO:0005634">
    <property type="term" value="C:nucleus"/>
    <property type="evidence" value="ECO:0007669"/>
    <property type="project" value="UniProtKB-ARBA"/>
</dbReference>
<evidence type="ECO:0000256" key="9">
    <source>
        <dbReference type="ARBA" id="ARBA00079564"/>
    </source>
</evidence>
<dbReference type="FunFam" id="4.10.1000.10:FF:000022">
    <property type="entry name" value="Zinc finger CCCH domain-containing protein 7"/>
    <property type="match status" value="1"/>
</dbReference>
<dbReference type="SUPFAM" id="SSF90229">
    <property type="entry name" value="CCCH zinc finger"/>
    <property type="match status" value="2"/>
</dbReference>
<feature type="domain" description="C3H1-type" evidence="12">
    <location>
        <begin position="747"/>
        <end position="773"/>
    </location>
</feature>
<comment type="function">
    <text evidence="6">Required for the export of polyadenylated mRNAs from the nucleus. Enhances ACVR1B-induced SMAD-dependent transcription. Binds to single-stranded DNA but not to double-stranded DNA in vitro. Involved in RNA cleavage.</text>
</comment>
<keyword evidence="1 10" id="KW-0479">Metal-binding</keyword>
<feature type="zinc finger region" description="C3H1-type" evidence="10">
    <location>
        <begin position="747"/>
        <end position="773"/>
    </location>
</feature>
<feature type="region of interest" description="Disordered" evidence="11">
    <location>
        <begin position="304"/>
        <end position="345"/>
    </location>
</feature>
<evidence type="ECO:0000256" key="4">
    <source>
        <dbReference type="ARBA" id="ARBA00022833"/>
    </source>
</evidence>
<dbReference type="InterPro" id="IPR036855">
    <property type="entry name" value="Znf_CCCH_sf"/>
</dbReference>
<evidence type="ECO:0000256" key="8">
    <source>
        <dbReference type="ARBA" id="ARBA00071600"/>
    </source>
</evidence>
<evidence type="ECO:0000256" key="2">
    <source>
        <dbReference type="ARBA" id="ARBA00022737"/>
    </source>
</evidence>
<feature type="compositionally biased region" description="Polar residues" evidence="11">
    <location>
        <begin position="452"/>
        <end position="469"/>
    </location>
</feature>
<dbReference type="CTD" id="23144"/>
<accession>A0A2D0RYB3</accession>
<evidence type="ECO:0000256" key="3">
    <source>
        <dbReference type="ARBA" id="ARBA00022771"/>
    </source>
</evidence>
<keyword evidence="4 10" id="KW-0862">Zinc</keyword>
<evidence type="ECO:0000256" key="1">
    <source>
        <dbReference type="ARBA" id="ARBA00022723"/>
    </source>
</evidence>
<feature type="region of interest" description="Disordered" evidence="11">
    <location>
        <begin position="822"/>
        <end position="910"/>
    </location>
</feature>
<name>A0A2D0RYB3_ICTPU</name>
<evidence type="ECO:0000256" key="7">
    <source>
        <dbReference type="ARBA" id="ARBA00064187"/>
    </source>
</evidence>
<feature type="domain" description="C3H1-type" evidence="12">
    <location>
        <begin position="691"/>
        <end position="719"/>
    </location>
</feature>
<feature type="zinc finger region" description="C3H1-type" evidence="10">
    <location>
        <begin position="691"/>
        <end position="719"/>
    </location>
</feature>
<feature type="domain" description="C3H1-type" evidence="12">
    <location>
        <begin position="723"/>
        <end position="746"/>
    </location>
</feature>
<feature type="zinc finger region" description="C3H1-type" evidence="10">
    <location>
        <begin position="774"/>
        <end position="801"/>
    </location>
</feature>
<evidence type="ECO:0000313" key="14">
    <source>
        <dbReference type="RefSeq" id="XP_017335484.1"/>
    </source>
</evidence>
<feature type="region of interest" description="Disordered" evidence="11">
    <location>
        <begin position="129"/>
        <end position="159"/>
    </location>
</feature>
<feature type="compositionally biased region" description="Basic and acidic residues" evidence="11">
    <location>
        <begin position="842"/>
        <end position="853"/>
    </location>
</feature>
<keyword evidence="3 10" id="KW-0863">Zinc-finger</keyword>
<evidence type="ECO:0000256" key="10">
    <source>
        <dbReference type="PROSITE-ProRule" id="PRU00723"/>
    </source>
</evidence>
<gene>
    <name evidence="14" type="primary">zc3h3</name>
</gene>
<dbReference type="InterPro" id="IPR000571">
    <property type="entry name" value="Znf_CCCH"/>
</dbReference>
<reference evidence="13" key="1">
    <citation type="journal article" date="2016" name="Nat. Commun.">
        <title>The channel catfish genome sequence provides insights into the evolution of scale formation in teleosts.</title>
        <authorList>
            <person name="Liu Z."/>
            <person name="Liu S."/>
            <person name="Yao J."/>
            <person name="Bao L."/>
            <person name="Zhang J."/>
            <person name="Li Y."/>
            <person name="Jiang C."/>
            <person name="Sun L."/>
            <person name="Wang R."/>
            <person name="Zhang Y."/>
            <person name="Zhou T."/>
            <person name="Zeng Q."/>
            <person name="Fu Q."/>
            <person name="Gao S."/>
            <person name="Li N."/>
            <person name="Koren S."/>
            <person name="Jiang Y."/>
            <person name="Zimin A."/>
            <person name="Xu P."/>
            <person name="Phillippy A.M."/>
            <person name="Geng X."/>
            <person name="Song L."/>
            <person name="Sun F."/>
            <person name="Li C."/>
            <person name="Wang X."/>
            <person name="Chen A."/>
            <person name="Jin Y."/>
            <person name="Yuan Z."/>
            <person name="Yang Y."/>
            <person name="Tan S."/>
            <person name="Peatman E."/>
            <person name="Lu J."/>
            <person name="Qin Z."/>
            <person name="Dunham R."/>
            <person name="Li Z."/>
            <person name="Sonstegard T."/>
            <person name="Feng J."/>
            <person name="Danzmann R.G."/>
            <person name="Schroeder S."/>
            <person name="Scheffler B."/>
            <person name="Duke M.V."/>
            <person name="Ballard L."/>
            <person name="Kucuktas H."/>
            <person name="Kaltenboeck L."/>
            <person name="Liu H."/>
            <person name="Armbruster J."/>
            <person name="Xie Y."/>
            <person name="Kirby M.L."/>
            <person name="Tian Y."/>
            <person name="Flanagan M.E."/>
            <person name="Mu W."/>
            <person name="Waldbieser G.C."/>
        </authorList>
    </citation>
    <scope>NUCLEOTIDE SEQUENCE [LARGE SCALE GENOMIC DNA]</scope>
    <source>
        <strain evidence="13">SDA103</strain>
    </source>
</reference>
<dbReference type="Gene3D" id="6.10.250.3220">
    <property type="match status" value="1"/>
</dbReference>
<feature type="zinc finger region" description="C3H1-type" evidence="10">
    <location>
        <begin position="723"/>
        <end position="746"/>
    </location>
</feature>
<feature type="compositionally biased region" description="Polar residues" evidence="11">
    <location>
        <begin position="92"/>
        <end position="101"/>
    </location>
</feature>
<dbReference type="OMA" id="VSCRTNK"/>
<evidence type="ECO:0000256" key="6">
    <source>
        <dbReference type="ARBA" id="ARBA00057285"/>
    </source>
</evidence>
<feature type="compositionally biased region" description="Basic and acidic residues" evidence="11">
    <location>
        <begin position="149"/>
        <end position="158"/>
    </location>
</feature>
<dbReference type="GO" id="GO:0008270">
    <property type="term" value="F:zinc ion binding"/>
    <property type="evidence" value="ECO:0007669"/>
    <property type="project" value="UniProtKB-KW"/>
</dbReference>